<dbReference type="PROSITE" id="PS51471">
    <property type="entry name" value="FE2OG_OXY"/>
    <property type="match status" value="1"/>
</dbReference>
<evidence type="ECO:0000256" key="3">
    <source>
        <dbReference type="ARBA" id="ARBA00023002"/>
    </source>
</evidence>
<keyword evidence="8" id="KW-1185">Reference proteome</keyword>
<dbReference type="InterPro" id="IPR026992">
    <property type="entry name" value="DIOX_N"/>
</dbReference>
<dbReference type="PANTHER" id="PTHR47991">
    <property type="entry name" value="OXOGLUTARATE/IRON-DEPENDENT DIOXYGENASE"/>
    <property type="match status" value="1"/>
</dbReference>
<dbReference type="InterPro" id="IPR005123">
    <property type="entry name" value="Oxoglu/Fe-dep_dioxygenase_dom"/>
</dbReference>
<dbReference type="Proteomes" id="UP000825729">
    <property type="component" value="Unassembled WGS sequence"/>
</dbReference>
<evidence type="ECO:0000313" key="7">
    <source>
        <dbReference type="EMBL" id="KAG9452236.1"/>
    </source>
</evidence>
<proteinExistence type="inferred from homology"/>
<dbReference type="InterPro" id="IPR044861">
    <property type="entry name" value="IPNS-like_FE2OG_OXY"/>
</dbReference>
<protein>
    <recommendedName>
        <fullName evidence="6">Fe2OG dioxygenase domain-containing protein</fullName>
    </recommendedName>
</protein>
<dbReference type="EMBL" id="JAINDJ010000003">
    <property type="protein sequence ID" value="KAG9452236.1"/>
    <property type="molecule type" value="Genomic_DNA"/>
</dbReference>
<keyword evidence="3 5" id="KW-0560">Oxidoreductase</keyword>
<evidence type="ECO:0000259" key="6">
    <source>
        <dbReference type="PROSITE" id="PS51471"/>
    </source>
</evidence>
<gene>
    <name evidence="7" type="ORF">H6P81_005140</name>
</gene>
<dbReference type="GO" id="GO:0016491">
    <property type="term" value="F:oxidoreductase activity"/>
    <property type="evidence" value="ECO:0007669"/>
    <property type="project" value="UniProtKB-KW"/>
</dbReference>
<organism evidence="7 8">
    <name type="scientific">Aristolochia fimbriata</name>
    <name type="common">White veined hardy Dutchman's pipe vine</name>
    <dbReference type="NCBI Taxonomy" id="158543"/>
    <lineage>
        <taxon>Eukaryota</taxon>
        <taxon>Viridiplantae</taxon>
        <taxon>Streptophyta</taxon>
        <taxon>Embryophyta</taxon>
        <taxon>Tracheophyta</taxon>
        <taxon>Spermatophyta</taxon>
        <taxon>Magnoliopsida</taxon>
        <taxon>Magnoliidae</taxon>
        <taxon>Piperales</taxon>
        <taxon>Aristolochiaceae</taxon>
        <taxon>Aristolochia</taxon>
    </lineage>
</organism>
<dbReference type="Gene3D" id="2.60.120.330">
    <property type="entry name" value="B-lactam Antibiotic, Isopenicillin N Synthase, Chain"/>
    <property type="match status" value="1"/>
</dbReference>
<evidence type="ECO:0000256" key="2">
    <source>
        <dbReference type="ARBA" id="ARBA00022723"/>
    </source>
</evidence>
<keyword evidence="4 5" id="KW-0408">Iron</keyword>
<evidence type="ECO:0000256" key="4">
    <source>
        <dbReference type="ARBA" id="ARBA00023004"/>
    </source>
</evidence>
<reference evidence="7 8" key="1">
    <citation type="submission" date="2021-07" db="EMBL/GenBank/DDBJ databases">
        <title>The Aristolochia fimbriata genome: insights into angiosperm evolution, floral development and chemical biosynthesis.</title>
        <authorList>
            <person name="Jiao Y."/>
        </authorList>
    </citation>
    <scope>NUCLEOTIDE SEQUENCE [LARGE SCALE GENOMIC DNA]</scope>
    <source>
        <strain evidence="7">IBCAS-2021</strain>
        <tissue evidence="7">Leaf</tissue>
    </source>
</reference>
<feature type="domain" description="Fe2OG dioxygenase" evidence="6">
    <location>
        <begin position="207"/>
        <end position="307"/>
    </location>
</feature>
<keyword evidence="2 5" id="KW-0479">Metal-binding</keyword>
<dbReference type="Pfam" id="PF14226">
    <property type="entry name" value="DIOX_N"/>
    <property type="match status" value="1"/>
</dbReference>
<evidence type="ECO:0000256" key="5">
    <source>
        <dbReference type="RuleBase" id="RU003682"/>
    </source>
</evidence>
<comment type="similarity">
    <text evidence="1 5">Belongs to the iron/ascorbate-dependent oxidoreductase family.</text>
</comment>
<dbReference type="SUPFAM" id="SSF51197">
    <property type="entry name" value="Clavaminate synthase-like"/>
    <property type="match status" value="1"/>
</dbReference>
<evidence type="ECO:0000313" key="8">
    <source>
        <dbReference type="Proteomes" id="UP000825729"/>
    </source>
</evidence>
<dbReference type="InterPro" id="IPR050295">
    <property type="entry name" value="Plant_2OG-oxidoreductases"/>
</dbReference>
<comment type="caution">
    <text evidence="7">The sequence shown here is derived from an EMBL/GenBank/DDBJ whole genome shotgun (WGS) entry which is preliminary data.</text>
</comment>
<dbReference type="InterPro" id="IPR027443">
    <property type="entry name" value="IPNS-like_sf"/>
</dbReference>
<evidence type="ECO:0000256" key="1">
    <source>
        <dbReference type="ARBA" id="ARBA00008056"/>
    </source>
</evidence>
<dbReference type="AlphaFoldDB" id="A0AAV7EX58"/>
<dbReference type="Pfam" id="PF03171">
    <property type="entry name" value="2OG-FeII_Oxy"/>
    <property type="match status" value="1"/>
</dbReference>
<sequence length="358" mass="40360">MAAIDEAARSFGGSLPVENVQHLAANNQLRVPDRYVRPELEHDLISDDRWQEIPVIDLGRLLDSRFSQEEKSKLHDACQNWGFFQLVNHGVSGELIEEMKGVVEEFFELPLSEKKVYAQPVDSIEGYGQAFVVSDDQKLDWGDMFFLVPQPLPIRNMKLWPTNPPRFRETLEKYSEELKRVQLCLLGLISANLGINSNKLIDMFKEGVQGVRMNYYPPCPEPGKVLGLSPHSDGTGLTLLLQANQVQGLQIRKNGQWVSVRPLAGAFVVNIGDILEILSNGRYKSIEHRAVIDGEKERISIAGFHNPNRGVTIGPMEEMVIDGELYKSINLEDFVRLGVSSKLDGKNLLEMMKLEINH</sequence>
<name>A0AAV7EX58_ARIFI</name>
<accession>A0AAV7EX58</accession>
<dbReference type="GO" id="GO:0046872">
    <property type="term" value="F:metal ion binding"/>
    <property type="evidence" value="ECO:0007669"/>
    <property type="project" value="UniProtKB-KW"/>
</dbReference>
<dbReference type="FunFam" id="2.60.120.330:FF:000001">
    <property type="entry name" value="Protein SRG1"/>
    <property type="match status" value="1"/>
</dbReference>